<dbReference type="EMBL" id="LCFI01000007">
    <property type="protein sequence ID" value="KKS90192.1"/>
    <property type="molecule type" value="Genomic_DNA"/>
</dbReference>
<name>A0A0G1CXS1_9BACT</name>
<feature type="coiled-coil region" evidence="1">
    <location>
        <begin position="57"/>
        <end position="84"/>
    </location>
</feature>
<protein>
    <recommendedName>
        <fullName evidence="4">Resolvase helix-turn-helix domain protein</fullName>
    </recommendedName>
</protein>
<reference evidence="2 3" key="1">
    <citation type="journal article" date="2015" name="Nature">
        <title>rRNA introns, odd ribosomes, and small enigmatic genomes across a large radiation of phyla.</title>
        <authorList>
            <person name="Brown C.T."/>
            <person name="Hug L.A."/>
            <person name="Thomas B.C."/>
            <person name="Sharon I."/>
            <person name="Castelle C.J."/>
            <person name="Singh A."/>
            <person name="Wilkins M.J."/>
            <person name="Williams K.H."/>
            <person name="Banfield J.F."/>
        </authorList>
    </citation>
    <scope>NUCLEOTIDE SEQUENCE [LARGE SCALE GENOMIC DNA]</scope>
</reference>
<accession>A0A0G1CXS1</accession>
<gene>
    <name evidence="2" type="ORF">UV66_C0007G0004</name>
</gene>
<keyword evidence="1" id="KW-0175">Coiled coil</keyword>
<dbReference type="Gene3D" id="1.10.10.10">
    <property type="entry name" value="Winged helix-like DNA-binding domain superfamily/Winged helix DNA-binding domain"/>
    <property type="match status" value="1"/>
</dbReference>
<evidence type="ECO:0008006" key="4">
    <source>
        <dbReference type="Google" id="ProtNLM"/>
    </source>
</evidence>
<dbReference type="Proteomes" id="UP000034669">
    <property type="component" value="Unassembled WGS sequence"/>
</dbReference>
<sequence length="221" mass="25526">MAYNIKVKEKAISLRKQGLSLGEISRAVKIAKSTASTWTSKIAIDQLAIDILDSKRLKAWQAGLQVLKQKRDRYKNEIAEAAKLDLSAINFNKQICKLLCSIFIWTEGSKLYGSYVGFMNSDPVMISTFLTLFRKSFVLDETKFRCLVHIHEYHQDQETKKFWSKVTKIPINQFSKSYLKPHTKKRIREGYSGSLSIRYYDYKIALQLKATYNQFAQSLGM</sequence>
<evidence type="ECO:0000313" key="2">
    <source>
        <dbReference type="EMBL" id="KKS90192.1"/>
    </source>
</evidence>
<dbReference type="InterPro" id="IPR036388">
    <property type="entry name" value="WH-like_DNA-bd_sf"/>
</dbReference>
<organism evidence="2 3">
    <name type="scientific">Candidatus Woesebacteria bacterium GW2011_GWA1_43_12</name>
    <dbReference type="NCBI Taxonomy" id="1618557"/>
    <lineage>
        <taxon>Bacteria</taxon>
        <taxon>Candidatus Woeseibacteriota</taxon>
    </lineage>
</organism>
<evidence type="ECO:0000313" key="3">
    <source>
        <dbReference type="Proteomes" id="UP000034669"/>
    </source>
</evidence>
<comment type="caution">
    <text evidence="2">The sequence shown here is derived from an EMBL/GenBank/DDBJ whole genome shotgun (WGS) entry which is preliminary data.</text>
</comment>
<proteinExistence type="predicted"/>
<dbReference type="AlphaFoldDB" id="A0A0G1CXS1"/>
<evidence type="ECO:0000256" key="1">
    <source>
        <dbReference type="SAM" id="Coils"/>
    </source>
</evidence>